<organism evidence="1">
    <name type="scientific">uncultured Caudovirales phage</name>
    <dbReference type="NCBI Taxonomy" id="2100421"/>
    <lineage>
        <taxon>Viruses</taxon>
        <taxon>Duplodnaviria</taxon>
        <taxon>Heunggongvirae</taxon>
        <taxon>Uroviricota</taxon>
        <taxon>Caudoviricetes</taxon>
        <taxon>Peduoviridae</taxon>
        <taxon>Maltschvirus</taxon>
        <taxon>Maltschvirus maltsch</taxon>
    </lineage>
</organism>
<name>A0A6J7WYF1_9CAUD</name>
<sequence>KNGHTLRDSLYLKIGHGHSAAEIEAMKQARFDAWYAIVTTPVENPNPETPTEE</sequence>
<proteinExistence type="predicted"/>
<evidence type="ECO:0000313" key="1">
    <source>
        <dbReference type="EMBL" id="CAB5223051.1"/>
    </source>
</evidence>
<protein>
    <submittedName>
        <fullName evidence="1">Uncharacterized protein</fullName>
    </submittedName>
</protein>
<dbReference type="EMBL" id="LR798307">
    <property type="protein sequence ID" value="CAB5223051.1"/>
    <property type="molecule type" value="Genomic_DNA"/>
</dbReference>
<reference evidence="1" key="1">
    <citation type="submission" date="2020-05" db="EMBL/GenBank/DDBJ databases">
        <authorList>
            <person name="Chiriac C."/>
            <person name="Salcher M."/>
            <person name="Ghai R."/>
            <person name="Kavagutti S V."/>
        </authorList>
    </citation>
    <scope>NUCLEOTIDE SEQUENCE</scope>
</reference>
<gene>
    <name evidence="1" type="ORF">UFOVP379_52</name>
</gene>
<accession>A0A6J7WYF1</accession>
<feature type="non-terminal residue" evidence="1">
    <location>
        <position position="1"/>
    </location>
</feature>